<dbReference type="Proteomes" id="UP000630923">
    <property type="component" value="Unassembled WGS sequence"/>
</dbReference>
<proteinExistence type="predicted"/>
<comment type="caution">
    <text evidence="1">The sequence shown here is derived from an EMBL/GenBank/DDBJ whole genome shotgun (WGS) entry which is preliminary data.</text>
</comment>
<keyword evidence="2" id="KW-1185">Reference proteome</keyword>
<protein>
    <submittedName>
        <fullName evidence="1">Uncharacterized protein</fullName>
    </submittedName>
</protein>
<evidence type="ECO:0000313" key="2">
    <source>
        <dbReference type="Proteomes" id="UP000630923"/>
    </source>
</evidence>
<gene>
    <name evidence="1" type="ORF">GCM10017044_13150</name>
</gene>
<dbReference type="EMBL" id="BNCI01000001">
    <property type="protein sequence ID" value="GHF19757.1"/>
    <property type="molecule type" value="Genomic_DNA"/>
</dbReference>
<name>A0A919E6T9_9PROT</name>
<dbReference type="AlphaFoldDB" id="A0A919E6T9"/>
<evidence type="ECO:0000313" key="1">
    <source>
        <dbReference type="EMBL" id="GHF19757.1"/>
    </source>
</evidence>
<reference evidence="1" key="2">
    <citation type="submission" date="2020-09" db="EMBL/GenBank/DDBJ databases">
        <authorList>
            <person name="Sun Q."/>
            <person name="Kim S."/>
        </authorList>
    </citation>
    <scope>NUCLEOTIDE SEQUENCE</scope>
    <source>
        <strain evidence="1">KCTC 42590</strain>
    </source>
</reference>
<accession>A0A919E6T9</accession>
<sequence length="57" mass="6612">MPTPECRDKGRVGMKRGQNIRPRYIVLQADLQTENDRDHHIADKGHDKNAEYIQPQA</sequence>
<reference evidence="1" key="1">
    <citation type="journal article" date="2014" name="Int. J. Syst. Evol. Microbiol.">
        <title>Complete genome sequence of Corynebacterium casei LMG S-19264T (=DSM 44701T), isolated from a smear-ripened cheese.</title>
        <authorList>
            <consortium name="US DOE Joint Genome Institute (JGI-PGF)"/>
            <person name="Walter F."/>
            <person name="Albersmeier A."/>
            <person name="Kalinowski J."/>
            <person name="Ruckert C."/>
        </authorList>
    </citation>
    <scope>NUCLEOTIDE SEQUENCE</scope>
    <source>
        <strain evidence="1">KCTC 42590</strain>
    </source>
</reference>
<organism evidence="1 2">
    <name type="scientific">Kordiimonas sediminis</name>
    <dbReference type="NCBI Taxonomy" id="1735581"/>
    <lineage>
        <taxon>Bacteria</taxon>
        <taxon>Pseudomonadati</taxon>
        <taxon>Pseudomonadota</taxon>
        <taxon>Alphaproteobacteria</taxon>
        <taxon>Kordiimonadales</taxon>
        <taxon>Kordiimonadaceae</taxon>
        <taxon>Kordiimonas</taxon>
    </lineage>
</organism>